<organism evidence="3 4">
    <name type="scientific">Leyella stercorea DSM 18206</name>
    <dbReference type="NCBI Taxonomy" id="1002367"/>
    <lineage>
        <taxon>Bacteria</taxon>
        <taxon>Pseudomonadati</taxon>
        <taxon>Bacteroidota</taxon>
        <taxon>Bacteroidia</taxon>
        <taxon>Bacteroidales</taxon>
        <taxon>Prevotellaceae</taxon>
        <taxon>Leyella</taxon>
    </lineage>
</organism>
<evidence type="ECO:0000313" key="4">
    <source>
        <dbReference type="Proteomes" id="UP000004407"/>
    </source>
</evidence>
<gene>
    <name evidence="3" type="ORF">HMPREF0673_02138</name>
</gene>
<dbReference type="RefSeq" id="WP_007901381.1">
    <property type="nucleotide sequence ID" value="NZ_JH379446.1"/>
</dbReference>
<evidence type="ECO:0000256" key="1">
    <source>
        <dbReference type="SAM" id="MobiDB-lite"/>
    </source>
</evidence>
<dbReference type="PATRIC" id="fig|1002367.3.peg.1733"/>
<evidence type="ECO:0000313" key="3">
    <source>
        <dbReference type="EMBL" id="EHJ38202.1"/>
    </source>
</evidence>
<dbReference type="GeneID" id="78337677"/>
<dbReference type="EMBL" id="AFZZ01000182">
    <property type="protein sequence ID" value="EHJ38202.1"/>
    <property type="molecule type" value="Genomic_DNA"/>
</dbReference>
<name>G6AZS1_9BACT</name>
<comment type="caution">
    <text evidence="3">The sequence shown here is derived from an EMBL/GenBank/DDBJ whole genome shotgun (WGS) entry which is preliminary data.</text>
</comment>
<evidence type="ECO:0000256" key="2">
    <source>
        <dbReference type="SAM" id="SignalP"/>
    </source>
</evidence>
<protein>
    <submittedName>
        <fullName evidence="3">Uncharacterized protein</fullName>
    </submittedName>
</protein>
<feature type="chain" id="PRO_5003485210" evidence="2">
    <location>
        <begin position="19"/>
        <end position="369"/>
    </location>
</feature>
<reference evidence="3 4" key="1">
    <citation type="submission" date="2011-08" db="EMBL/GenBank/DDBJ databases">
        <authorList>
            <person name="Weinstock G."/>
            <person name="Sodergren E."/>
            <person name="Clifton S."/>
            <person name="Fulton L."/>
            <person name="Fulton B."/>
            <person name="Courtney L."/>
            <person name="Fronick C."/>
            <person name="Harrison M."/>
            <person name="Strong C."/>
            <person name="Farmer C."/>
            <person name="Delahaunty K."/>
            <person name="Markovic C."/>
            <person name="Hall O."/>
            <person name="Minx P."/>
            <person name="Tomlinson C."/>
            <person name="Mitreva M."/>
            <person name="Hou S."/>
            <person name="Chen J."/>
            <person name="Wollam A."/>
            <person name="Pepin K.H."/>
            <person name="Johnson M."/>
            <person name="Bhonagiri V."/>
            <person name="Zhang X."/>
            <person name="Suruliraj S."/>
            <person name="Warren W."/>
            <person name="Chinwalla A."/>
            <person name="Mardis E.R."/>
            <person name="Wilson R.K."/>
        </authorList>
    </citation>
    <scope>NUCLEOTIDE SEQUENCE [LARGE SCALE GENOMIC DNA]</scope>
    <source>
        <strain evidence="3 4">DSM 18206</strain>
    </source>
</reference>
<dbReference type="Proteomes" id="UP000004407">
    <property type="component" value="Unassembled WGS sequence"/>
</dbReference>
<dbReference type="HOGENOM" id="CLU_749776_0_0_10"/>
<feature type="region of interest" description="Disordered" evidence="1">
    <location>
        <begin position="194"/>
        <end position="213"/>
    </location>
</feature>
<proteinExistence type="predicted"/>
<feature type="signal peptide" evidence="2">
    <location>
        <begin position="1"/>
        <end position="18"/>
    </location>
</feature>
<dbReference type="PROSITE" id="PS51257">
    <property type="entry name" value="PROKAR_LIPOPROTEIN"/>
    <property type="match status" value="1"/>
</dbReference>
<dbReference type="AlphaFoldDB" id="G6AZS1"/>
<accession>G6AZS1</accession>
<keyword evidence="2" id="KW-0732">Signal</keyword>
<sequence length="369" mass="41121">MKKVLLLIMSVIMLTACSSDDDGAGVKNNAPATQVFVMGQEVKANAAAPVSVLATYAPAYYFIRVDNRIPNMGACKPNYYWPRTVRGGSVFAEGNKGTVNTTYPYWKFFGQDGITKYVYDTTGKAVQATLGDVPSYASLMSANQDWSLDVDEIDTKDLHIIWYVSKFESGVWHVDGVLTFKSVDNITDVPGINKDNKFEDSAETPSLPNDGKGNIEVNIHQQEHKTWQEIKTTVHVRDLVDNVVVEIPLEYENIAESDDFAIRTYDVELDSRIYINGTEYALDSTNPVKVTIEHRADKAVFTIVCKDAKYLAALRKEFEDGVTVEIHTYPKNLTPEVVWGKLKNSTVKVSPASYEHLIFKGATSALFTE</sequence>